<dbReference type="SMART" id="SM01130">
    <property type="entry name" value="DHDPS"/>
    <property type="match status" value="1"/>
</dbReference>
<reference evidence="16 17" key="1">
    <citation type="submission" date="2018-03" db="EMBL/GenBank/DDBJ databases">
        <title>Genomic Encyclopedia of Archaeal and Bacterial Type Strains, Phase II (KMG-II): from individual species to whole genera.</title>
        <authorList>
            <person name="Goeker M."/>
        </authorList>
    </citation>
    <scope>NUCLEOTIDE SEQUENCE [LARGE SCALE GENOMIC DNA]</scope>
    <source>
        <strain evidence="16 17">DSM 28229</strain>
    </source>
</reference>
<keyword evidence="10 12" id="KW-0704">Schiff base</keyword>
<dbReference type="PIRSF" id="PIRSF001365">
    <property type="entry name" value="DHDPS"/>
    <property type="match status" value="1"/>
</dbReference>
<evidence type="ECO:0000256" key="12">
    <source>
        <dbReference type="HAMAP-Rule" id="MF_00418"/>
    </source>
</evidence>
<comment type="similarity">
    <text evidence="3 12 13">Belongs to the DapA family.</text>
</comment>
<dbReference type="InterPro" id="IPR002220">
    <property type="entry name" value="DapA-like"/>
</dbReference>
<evidence type="ECO:0000256" key="9">
    <source>
        <dbReference type="ARBA" id="ARBA00023239"/>
    </source>
</evidence>
<evidence type="ECO:0000256" key="15">
    <source>
        <dbReference type="PIRSR" id="PIRSR001365-2"/>
    </source>
</evidence>
<keyword evidence="6 12" id="KW-0028">Amino-acid biosynthesis</keyword>
<dbReference type="HAMAP" id="MF_00418">
    <property type="entry name" value="DapA"/>
    <property type="match status" value="1"/>
</dbReference>
<evidence type="ECO:0000256" key="4">
    <source>
        <dbReference type="ARBA" id="ARBA00012086"/>
    </source>
</evidence>
<dbReference type="NCBIfam" id="TIGR00674">
    <property type="entry name" value="dapA"/>
    <property type="match status" value="1"/>
</dbReference>
<dbReference type="Proteomes" id="UP000245535">
    <property type="component" value="Unassembled WGS sequence"/>
</dbReference>
<keyword evidence="8 12" id="KW-0457">Lysine biosynthesis</keyword>
<keyword evidence="5 12" id="KW-0963">Cytoplasm</keyword>
<dbReference type="UniPathway" id="UPA00034">
    <property type="reaction ID" value="UER00017"/>
</dbReference>
<protein>
    <recommendedName>
        <fullName evidence="4 12">4-hydroxy-tetrahydrodipicolinate synthase</fullName>
        <shortName evidence="12">HTPA synthase</shortName>
        <ecNumber evidence="4 12">4.3.3.7</ecNumber>
    </recommendedName>
</protein>
<accession>A0A315ZB08</accession>
<evidence type="ECO:0000256" key="8">
    <source>
        <dbReference type="ARBA" id="ARBA00023154"/>
    </source>
</evidence>
<comment type="subunit">
    <text evidence="12">Homotetramer; dimer of dimers.</text>
</comment>
<evidence type="ECO:0000256" key="6">
    <source>
        <dbReference type="ARBA" id="ARBA00022605"/>
    </source>
</evidence>
<evidence type="ECO:0000313" key="17">
    <source>
        <dbReference type="Proteomes" id="UP000245535"/>
    </source>
</evidence>
<comment type="caution">
    <text evidence="12">Was originally thought to be a dihydrodipicolinate synthase (DHDPS), catalyzing the condensation of (S)-aspartate-beta-semialdehyde [(S)-ASA] and pyruvate to dihydrodipicolinate (DHDP). However, it was shown in E.coli that the product of the enzymatic reaction is not dihydrodipicolinate but in fact (4S)-4-hydroxy-2,3,4,5-tetrahydro-(2S)-dipicolinic acid (HTPA), and that the consecutive dehydration reaction leading to DHDP is not spontaneous but catalyzed by DapB.</text>
</comment>
<evidence type="ECO:0000256" key="10">
    <source>
        <dbReference type="ARBA" id="ARBA00023270"/>
    </source>
</evidence>
<evidence type="ECO:0000256" key="11">
    <source>
        <dbReference type="ARBA" id="ARBA00047836"/>
    </source>
</evidence>
<comment type="catalytic activity">
    <reaction evidence="11 12">
        <text>L-aspartate 4-semialdehyde + pyruvate = (2S,4S)-4-hydroxy-2,3,4,5-tetrahydrodipicolinate + H2O + H(+)</text>
        <dbReference type="Rhea" id="RHEA:34171"/>
        <dbReference type="ChEBI" id="CHEBI:15361"/>
        <dbReference type="ChEBI" id="CHEBI:15377"/>
        <dbReference type="ChEBI" id="CHEBI:15378"/>
        <dbReference type="ChEBI" id="CHEBI:67139"/>
        <dbReference type="ChEBI" id="CHEBI:537519"/>
        <dbReference type="EC" id="4.3.3.7"/>
    </reaction>
</comment>
<dbReference type="SUPFAM" id="SSF51569">
    <property type="entry name" value="Aldolase"/>
    <property type="match status" value="1"/>
</dbReference>
<evidence type="ECO:0000313" key="16">
    <source>
        <dbReference type="EMBL" id="PWJ42540.1"/>
    </source>
</evidence>
<dbReference type="EMBL" id="QGDO01000002">
    <property type="protein sequence ID" value="PWJ42540.1"/>
    <property type="molecule type" value="Genomic_DNA"/>
</dbReference>
<dbReference type="AlphaFoldDB" id="A0A315ZB08"/>
<dbReference type="InterPro" id="IPR005263">
    <property type="entry name" value="DapA"/>
</dbReference>
<evidence type="ECO:0000256" key="5">
    <source>
        <dbReference type="ARBA" id="ARBA00022490"/>
    </source>
</evidence>
<dbReference type="OrthoDB" id="9782828at2"/>
<dbReference type="PANTHER" id="PTHR12128">
    <property type="entry name" value="DIHYDRODIPICOLINATE SYNTHASE"/>
    <property type="match status" value="1"/>
</dbReference>
<dbReference type="CDD" id="cd00950">
    <property type="entry name" value="DHDPS"/>
    <property type="match status" value="1"/>
</dbReference>
<dbReference type="PRINTS" id="PR00146">
    <property type="entry name" value="DHPICSNTHASE"/>
</dbReference>
<organism evidence="16 17">
    <name type="scientific">Sediminitomix flava</name>
    <dbReference type="NCBI Taxonomy" id="379075"/>
    <lineage>
        <taxon>Bacteria</taxon>
        <taxon>Pseudomonadati</taxon>
        <taxon>Bacteroidota</taxon>
        <taxon>Cytophagia</taxon>
        <taxon>Cytophagales</taxon>
        <taxon>Flammeovirgaceae</taxon>
        <taxon>Sediminitomix</taxon>
    </lineage>
</organism>
<comment type="function">
    <text evidence="1 12">Catalyzes the condensation of (S)-aspartate-beta-semialdehyde [(S)-ASA] and pyruvate to 4-hydroxy-tetrahydrodipicolinate (HTPA).</text>
</comment>
<dbReference type="RefSeq" id="WP_109617958.1">
    <property type="nucleotide sequence ID" value="NZ_QGDO01000002.1"/>
</dbReference>
<dbReference type="GO" id="GO:0019877">
    <property type="term" value="P:diaminopimelate biosynthetic process"/>
    <property type="evidence" value="ECO:0007669"/>
    <property type="project" value="UniProtKB-UniRule"/>
</dbReference>
<evidence type="ECO:0000256" key="14">
    <source>
        <dbReference type="PIRSR" id="PIRSR001365-1"/>
    </source>
</evidence>
<evidence type="ECO:0000256" key="1">
    <source>
        <dbReference type="ARBA" id="ARBA00003294"/>
    </source>
</evidence>
<feature type="binding site" evidence="12 15">
    <location>
        <position position="204"/>
    </location>
    <ligand>
        <name>pyruvate</name>
        <dbReference type="ChEBI" id="CHEBI:15361"/>
    </ligand>
</feature>
<dbReference type="Gene3D" id="3.20.20.70">
    <property type="entry name" value="Aldolase class I"/>
    <property type="match status" value="1"/>
</dbReference>
<dbReference type="Pfam" id="PF00701">
    <property type="entry name" value="DHDPS"/>
    <property type="match status" value="1"/>
</dbReference>
<dbReference type="InterPro" id="IPR013785">
    <property type="entry name" value="Aldolase_TIM"/>
</dbReference>
<feature type="active site" description="Proton donor/acceptor" evidence="12 14">
    <location>
        <position position="134"/>
    </location>
</feature>
<dbReference type="GO" id="GO:0009089">
    <property type="term" value="P:lysine biosynthetic process via diaminopimelate"/>
    <property type="evidence" value="ECO:0007669"/>
    <property type="project" value="UniProtKB-UniRule"/>
</dbReference>
<gene>
    <name evidence="12" type="primary">dapA</name>
    <name evidence="16" type="ORF">BC781_10283</name>
</gene>
<dbReference type="PROSITE" id="PS00666">
    <property type="entry name" value="DHDPS_2"/>
    <property type="match status" value="1"/>
</dbReference>
<name>A0A315ZB08_SEDFL</name>
<keyword evidence="7 12" id="KW-0220">Diaminopimelate biosynthesis</keyword>
<comment type="caution">
    <text evidence="16">The sequence shown here is derived from an EMBL/GenBank/DDBJ whole genome shotgun (WGS) entry which is preliminary data.</text>
</comment>
<comment type="pathway">
    <text evidence="2 12">Amino-acid biosynthesis; L-lysine biosynthesis via DAP pathway; (S)-tetrahydrodipicolinate from L-aspartate: step 3/4.</text>
</comment>
<dbReference type="GO" id="GO:0008840">
    <property type="term" value="F:4-hydroxy-tetrahydrodipicolinate synthase activity"/>
    <property type="evidence" value="ECO:0007669"/>
    <property type="project" value="UniProtKB-UniRule"/>
</dbReference>
<dbReference type="GO" id="GO:0005829">
    <property type="term" value="C:cytosol"/>
    <property type="evidence" value="ECO:0007669"/>
    <property type="project" value="TreeGrafter"/>
</dbReference>
<keyword evidence="17" id="KW-1185">Reference proteome</keyword>
<dbReference type="InterPro" id="IPR020625">
    <property type="entry name" value="Schiff_base-form_aldolases_AS"/>
</dbReference>
<dbReference type="EC" id="4.3.3.7" evidence="4 12"/>
<feature type="binding site" evidence="12 15">
    <location>
        <position position="46"/>
    </location>
    <ligand>
        <name>pyruvate</name>
        <dbReference type="ChEBI" id="CHEBI:15361"/>
    </ligand>
</feature>
<feature type="site" description="Part of a proton relay during catalysis" evidence="12">
    <location>
        <position position="108"/>
    </location>
</feature>
<evidence type="ECO:0000256" key="7">
    <source>
        <dbReference type="ARBA" id="ARBA00022915"/>
    </source>
</evidence>
<evidence type="ECO:0000256" key="3">
    <source>
        <dbReference type="ARBA" id="ARBA00007592"/>
    </source>
</evidence>
<comment type="subcellular location">
    <subcellularLocation>
        <location evidence="12">Cytoplasm</location>
    </subcellularLocation>
</comment>
<sequence>MRTFTGTAAALVTPFTENGQVDFDALGGLLEHTSSHLDFLVVSGTTAESATLSFEEKQAVLKYVVNNNPHNRPIMFGVGGNDTNSVIERIEKFDLEGVDGILSVCPYYVRPTQEGIKAHYRAIADASELPIMLYNVPSRTGVNMEAETVIDLSSHPNIIGIKDAAGDLTQAMRIIHGTHESFIFLSGEDTLTVPIISVGGDGVISVIGNVMPEQYSRVINSALEGRYKEASASMYPLLDFNEALFAEGNPVGVKTALANIGLCRKDVRLPLVAGSETLQNRLNSLYEDAVKNFEIGQVARQATEAKKNLAI</sequence>
<evidence type="ECO:0000256" key="2">
    <source>
        <dbReference type="ARBA" id="ARBA00005120"/>
    </source>
</evidence>
<proteinExistence type="inferred from homology"/>
<feature type="site" description="Part of a proton relay during catalysis" evidence="12">
    <location>
        <position position="45"/>
    </location>
</feature>
<keyword evidence="9 12" id="KW-0456">Lyase</keyword>
<evidence type="ECO:0000256" key="13">
    <source>
        <dbReference type="PIRNR" id="PIRNR001365"/>
    </source>
</evidence>
<feature type="active site" description="Schiff-base intermediate with substrate" evidence="12 14">
    <location>
        <position position="162"/>
    </location>
</feature>
<dbReference type="PANTHER" id="PTHR12128:SF66">
    <property type="entry name" value="4-HYDROXY-2-OXOGLUTARATE ALDOLASE, MITOCHONDRIAL"/>
    <property type="match status" value="1"/>
</dbReference>